<dbReference type="OrthoDB" id="8928178at2759"/>
<accession>A0A4Z2EWP9</accession>
<gene>
    <name evidence="2" type="ORF">EYF80_056598</name>
</gene>
<evidence type="ECO:0000256" key="1">
    <source>
        <dbReference type="SAM" id="MobiDB-lite"/>
    </source>
</evidence>
<feature type="region of interest" description="Disordered" evidence="1">
    <location>
        <begin position="152"/>
        <end position="178"/>
    </location>
</feature>
<comment type="caution">
    <text evidence="2">The sequence shown here is derived from an EMBL/GenBank/DDBJ whole genome shotgun (WGS) entry which is preliminary data.</text>
</comment>
<keyword evidence="3" id="KW-1185">Reference proteome</keyword>
<dbReference type="AlphaFoldDB" id="A0A4Z2EWP9"/>
<evidence type="ECO:0000313" key="3">
    <source>
        <dbReference type="Proteomes" id="UP000314294"/>
    </source>
</evidence>
<evidence type="ECO:0008006" key="4">
    <source>
        <dbReference type="Google" id="ProtNLM"/>
    </source>
</evidence>
<sequence>MNALLAPFLYPMWRLRYLHNRGRNLLLAAAQMQPPSSRRRCRINAAMPLYFDGHSDTRVDFRLTRESFNALMAVLGTDCDHGWGPEISCLVFIFWLASATSYRVVARAFDMPRATVHRLVHRTSGKIAALLPTEPYLELFLAGPKTLKGYEPADGLRRSLGPGPARSPRDTTSAVQRN</sequence>
<proteinExistence type="predicted"/>
<reference evidence="2 3" key="1">
    <citation type="submission" date="2019-03" db="EMBL/GenBank/DDBJ databases">
        <title>First draft genome of Liparis tanakae, snailfish: a comprehensive survey of snailfish specific genes.</title>
        <authorList>
            <person name="Kim W."/>
            <person name="Song I."/>
            <person name="Jeong J.-H."/>
            <person name="Kim D."/>
            <person name="Kim S."/>
            <person name="Ryu S."/>
            <person name="Song J.Y."/>
            <person name="Lee S.K."/>
        </authorList>
    </citation>
    <scope>NUCLEOTIDE SEQUENCE [LARGE SCALE GENOMIC DNA]</scope>
    <source>
        <tissue evidence="2">Muscle</tissue>
    </source>
</reference>
<dbReference type="EMBL" id="SRLO01002302">
    <property type="protein sequence ID" value="TNN33239.1"/>
    <property type="molecule type" value="Genomic_DNA"/>
</dbReference>
<protein>
    <recommendedName>
        <fullName evidence="4">Nuclease HARBI1</fullName>
    </recommendedName>
</protein>
<name>A0A4Z2EWP9_9TELE</name>
<organism evidence="2 3">
    <name type="scientific">Liparis tanakae</name>
    <name type="common">Tanaka's snailfish</name>
    <dbReference type="NCBI Taxonomy" id="230148"/>
    <lineage>
        <taxon>Eukaryota</taxon>
        <taxon>Metazoa</taxon>
        <taxon>Chordata</taxon>
        <taxon>Craniata</taxon>
        <taxon>Vertebrata</taxon>
        <taxon>Euteleostomi</taxon>
        <taxon>Actinopterygii</taxon>
        <taxon>Neopterygii</taxon>
        <taxon>Teleostei</taxon>
        <taxon>Neoteleostei</taxon>
        <taxon>Acanthomorphata</taxon>
        <taxon>Eupercaria</taxon>
        <taxon>Perciformes</taxon>
        <taxon>Cottioidei</taxon>
        <taxon>Cottales</taxon>
        <taxon>Liparidae</taxon>
        <taxon>Liparis</taxon>
    </lineage>
</organism>
<evidence type="ECO:0000313" key="2">
    <source>
        <dbReference type="EMBL" id="TNN33239.1"/>
    </source>
</evidence>
<dbReference type="Proteomes" id="UP000314294">
    <property type="component" value="Unassembled WGS sequence"/>
</dbReference>